<name>A0ACC0ZVK3_9ROSI</name>
<reference evidence="2" key="1">
    <citation type="journal article" date="2023" name="G3 (Bethesda)">
        <title>Genome assembly and association tests identify interacting loci associated with vigor, precocity, and sex in interspecific pistachio rootstocks.</title>
        <authorList>
            <person name="Palmer W."/>
            <person name="Jacygrad E."/>
            <person name="Sagayaradj S."/>
            <person name="Cavanaugh K."/>
            <person name="Han R."/>
            <person name="Bertier L."/>
            <person name="Beede B."/>
            <person name="Kafkas S."/>
            <person name="Golino D."/>
            <person name="Preece J."/>
            <person name="Michelmore R."/>
        </authorList>
    </citation>
    <scope>NUCLEOTIDE SEQUENCE [LARGE SCALE GENOMIC DNA]</scope>
</reference>
<evidence type="ECO:0000313" key="1">
    <source>
        <dbReference type="EMBL" id="KAJ0079014.1"/>
    </source>
</evidence>
<accession>A0ACC0ZVK3</accession>
<dbReference type="Proteomes" id="UP001164250">
    <property type="component" value="Chromosome 13"/>
</dbReference>
<comment type="caution">
    <text evidence="1">The sequence shown here is derived from an EMBL/GenBank/DDBJ whole genome shotgun (WGS) entry which is preliminary data.</text>
</comment>
<gene>
    <name evidence="1" type="ORF">Patl1_24127</name>
</gene>
<organism evidence="1 2">
    <name type="scientific">Pistacia atlantica</name>
    <dbReference type="NCBI Taxonomy" id="434234"/>
    <lineage>
        <taxon>Eukaryota</taxon>
        <taxon>Viridiplantae</taxon>
        <taxon>Streptophyta</taxon>
        <taxon>Embryophyta</taxon>
        <taxon>Tracheophyta</taxon>
        <taxon>Spermatophyta</taxon>
        <taxon>Magnoliopsida</taxon>
        <taxon>eudicotyledons</taxon>
        <taxon>Gunneridae</taxon>
        <taxon>Pentapetalae</taxon>
        <taxon>rosids</taxon>
        <taxon>malvids</taxon>
        <taxon>Sapindales</taxon>
        <taxon>Anacardiaceae</taxon>
        <taxon>Pistacia</taxon>
    </lineage>
</organism>
<evidence type="ECO:0000313" key="2">
    <source>
        <dbReference type="Proteomes" id="UP001164250"/>
    </source>
</evidence>
<proteinExistence type="predicted"/>
<dbReference type="EMBL" id="CM047909">
    <property type="protein sequence ID" value="KAJ0079014.1"/>
    <property type="molecule type" value="Genomic_DNA"/>
</dbReference>
<protein>
    <submittedName>
        <fullName evidence="1">Uncharacterized protein</fullName>
    </submittedName>
</protein>
<sequence length="53" mass="5871">MIKVIGYEADAVKIVTLMRKKFKYAELVSKGPIGSEKKEGDKAKSKVFVQVPS</sequence>
<keyword evidence="2" id="KW-1185">Reference proteome</keyword>